<feature type="non-terminal residue" evidence="2">
    <location>
        <position position="1"/>
    </location>
</feature>
<proteinExistence type="predicted"/>
<organism evidence="2 3">
    <name type="scientific">Mesorhabditis spiculigera</name>
    <dbReference type="NCBI Taxonomy" id="96644"/>
    <lineage>
        <taxon>Eukaryota</taxon>
        <taxon>Metazoa</taxon>
        <taxon>Ecdysozoa</taxon>
        <taxon>Nematoda</taxon>
        <taxon>Chromadorea</taxon>
        <taxon>Rhabditida</taxon>
        <taxon>Rhabditina</taxon>
        <taxon>Rhabditomorpha</taxon>
        <taxon>Rhabditoidea</taxon>
        <taxon>Rhabditidae</taxon>
        <taxon>Mesorhabditinae</taxon>
        <taxon>Mesorhabditis</taxon>
    </lineage>
</organism>
<accession>A0AA36FSF9</accession>
<sequence length="50" mass="5266">FSRLAVASDEATAGRRAAQPALSLEGPQDPGALLGCPFRPLRRPALFDSD</sequence>
<dbReference type="Proteomes" id="UP001177023">
    <property type="component" value="Unassembled WGS sequence"/>
</dbReference>
<dbReference type="EMBL" id="CATQJA010001026">
    <property type="protein sequence ID" value="CAJ0565359.1"/>
    <property type="molecule type" value="Genomic_DNA"/>
</dbReference>
<keyword evidence="3" id="KW-1185">Reference proteome</keyword>
<comment type="caution">
    <text evidence="2">The sequence shown here is derived from an EMBL/GenBank/DDBJ whole genome shotgun (WGS) entry which is preliminary data.</text>
</comment>
<evidence type="ECO:0000256" key="1">
    <source>
        <dbReference type="SAM" id="MobiDB-lite"/>
    </source>
</evidence>
<name>A0AA36FSF9_9BILA</name>
<feature type="non-terminal residue" evidence="2">
    <location>
        <position position="50"/>
    </location>
</feature>
<protein>
    <submittedName>
        <fullName evidence="2">Uncharacterized protein</fullName>
    </submittedName>
</protein>
<feature type="region of interest" description="Disordered" evidence="1">
    <location>
        <begin position="1"/>
        <end position="36"/>
    </location>
</feature>
<dbReference type="AlphaFoldDB" id="A0AA36FSF9"/>
<reference evidence="2" key="1">
    <citation type="submission" date="2023-06" db="EMBL/GenBank/DDBJ databases">
        <authorList>
            <person name="Delattre M."/>
        </authorList>
    </citation>
    <scope>NUCLEOTIDE SEQUENCE</scope>
    <source>
        <strain evidence="2">AF72</strain>
    </source>
</reference>
<evidence type="ECO:0000313" key="3">
    <source>
        <dbReference type="Proteomes" id="UP001177023"/>
    </source>
</evidence>
<evidence type="ECO:0000313" key="2">
    <source>
        <dbReference type="EMBL" id="CAJ0565359.1"/>
    </source>
</evidence>
<gene>
    <name evidence="2" type="ORF">MSPICULIGERA_LOCUS4001</name>
</gene>